<feature type="domain" description="FAD-binding PCMH-type" evidence="7">
    <location>
        <begin position="135"/>
        <end position="318"/>
    </location>
</feature>
<gene>
    <name evidence="8" type="ORF">N0V91_002987</name>
</gene>
<dbReference type="Pfam" id="PF01565">
    <property type="entry name" value="FAD_binding_4"/>
    <property type="match status" value="1"/>
</dbReference>
<evidence type="ECO:0000256" key="4">
    <source>
        <dbReference type="ARBA" id="ARBA00022827"/>
    </source>
</evidence>
<comment type="cofactor">
    <cofactor evidence="1">
        <name>FAD</name>
        <dbReference type="ChEBI" id="CHEBI:57692"/>
    </cofactor>
</comment>
<comment type="caution">
    <text evidence="8">The sequence shown here is derived from an EMBL/GenBank/DDBJ whole genome shotgun (WGS) entry which is preliminary data.</text>
</comment>
<dbReference type="InterPro" id="IPR036318">
    <property type="entry name" value="FAD-bd_PCMH-like_sf"/>
</dbReference>
<dbReference type="OrthoDB" id="9983560at2759"/>
<dbReference type="PANTHER" id="PTHR42973:SF39">
    <property type="entry name" value="FAD-BINDING PCMH-TYPE DOMAIN-CONTAINING PROTEIN"/>
    <property type="match status" value="1"/>
</dbReference>
<dbReference type="InterPro" id="IPR012951">
    <property type="entry name" value="BBE"/>
</dbReference>
<dbReference type="GO" id="GO:0071949">
    <property type="term" value="F:FAD binding"/>
    <property type="evidence" value="ECO:0007669"/>
    <property type="project" value="InterPro"/>
</dbReference>
<protein>
    <recommendedName>
        <fullName evidence="7">FAD-binding PCMH-type domain-containing protein</fullName>
    </recommendedName>
</protein>
<dbReference type="EMBL" id="JAPEVA010000014">
    <property type="protein sequence ID" value="KAJ4408731.1"/>
    <property type="molecule type" value="Genomic_DNA"/>
</dbReference>
<evidence type="ECO:0000256" key="5">
    <source>
        <dbReference type="ARBA" id="ARBA00023002"/>
    </source>
</evidence>
<keyword evidence="9" id="KW-1185">Reference proteome</keyword>
<keyword evidence="3" id="KW-0285">Flavoprotein</keyword>
<dbReference type="InterPro" id="IPR006094">
    <property type="entry name" value="Oxid_FAD_bind_N"/>
</dbReference>
<evidence type="ECO:0000313" key="8">
    <source>
        <dbReference type="EMBL" id="KAJ4408731.1"/>
    </source>
</evidence>
<dbReference type="InterPro" id="IPR016169">
    <property type="entry name" value="FAD-bd_PCMH_sub2"/>
</dbReference>
<dbReference type="InterPro" id="IPR016166">
    <property type="entry name" value="FAD-bd_PCMH"/>
</dbReference>
<dbReference type="InterPro" id="IPR050416">
    <property type="entry name" value="FAD-linked_Oxidoreductase"/>
</dbReference>
<dbReference type="PANTHER" id="PTHR42973">
    <property type="entry name" value="BINDING OXIDOREDUCTASE, PUTATIVE (AFU_ORTHOLOGUE AFUA_1G17690)-RELATED"/>
    <property type="match status" value="1"/>
</dbReference>
<evidence type="ECO:0000256" key="1">
    <source>
        <dbReference type="ARBA" id="ARBA00001974"/>
    </source>
</evidence>
<evidence type="ECO:0000256" key="2">
    <source>
        <dbReference type="ARBA" id="ARBA00005466"/>
    </source>
</evidence>
<evidence type="ECO:0000256" key="3">
    <source>
        <dbReference type="ARBA" id="ARBA00022630"/>
    </source>
</evidence>
<dbReference type="Pfam" id="PF08031">
    <property type="entry name" value="BBE"/>
    <property type="match status" value="1"/>
</dbReference>
<evidence type="ECO:0000259" key="7">
    <source>
        <dbReference type="PROSITE" id="PS51387"/>
    </source>
</evidence>
<organism evidence="8 9">
    <name type="scientific">Didymella pomorum</name>
    <dbReference type="NCBI Taxonomy" id="749634"/>
    <lineage>
        <taxon>Eukaryota</taxon>
        <taxon>Fungi</taxon>
        <taxon>Dikarya</taxon>
        <taxon>Ascomycota</taxon>
        <taxon>Pezizomycotina</taxon>
        <taxon>Dothideomycetes</taxon>
        <taxon>Pleosporomycetidae</taxon>
        <taxon>Pleosporales</taxon>
        <taxon>Pleosporineae</taxon>
        <taxon>Didymellaceae</taxon>
        <taxon>Didymella</taxon>
    </lineage>
</organism>
<dbReference type="SUPFAM" id="SSF56176">
    <property type="entry name" value="FAD-binding/transporter-associated domain-like"/>
    <property type="match status" value="1"/>
</dbReference>
<keyword evidence="5" id="KW-0560">Oxidoreductase</keyword>
<feature type="chain" id="PRO_5040908833" description="FAD-binding PCMH-type domain-containing protein" evidence="6">
    <location>
        <begin position="19"/>
        <end position="592"/>
    </location>
</feature>
<dbReference type="GO" id="GO:0016491">
    <property type="term" value="F:oxidoreductase activity"/>
    <property type="evidence" value="ECO:0007669"/>
    <property type="project" value="UniProtKB-KW"/>
</dbReference>
<comment type="similarity">
    <text evidence="2">Belongs to the oxygen-dependent FAD-linked oxidoreductase family.</text>
</comment>
<proteinExistence type="inferred from homology"/>
<feature type="signal peptide" evidence="6">
    <location>
        <begin position="1"/>
        <end position="18"/>
    </location>
</feature>
<keyword evidence="4" id="KW-0274">FAD</keyword>
<sequence>MGRFTLFAALLLSGNALAAKWIGETRTEDGIDYQCKCYSDNACWPTKKKWDSFNKTLNGALQLALPAAASCHYKFENYTFNTYDASKCAEVTQKIGNGIEGGDEQWLTDHPIAQLWPFMTNNSCPLTKDPSMPCTRGFMGHYVVLATKKEHIKAGVDFAREHNLRLIVRNTGHDFMGRSTGYGALIINTHSFKDVKFVKKYTGPGDWRGTAVSVGAGIQGRELYRHAFAQSPKQVVVGGECPTVGWAGGYIQGGGHGPLSGIYGMGADNVLSFDAVTTEGKYVTANAKENPDLFWALKGGGPSSFAIVTSVTAKTFPEVPTAGVTININSTHTNDTDLFNKGVRIFISQSNHLSNLGIFVYFEMGPGPGRLHIAPIVGPNMNLTQLKAATAPLFTELDAAKVPYDTHFRAFPTFFEFYIDMFEDEPPSPNAIVGGRLFTQRDMSENSTAVSDVLVTTALTGINVGHVVNPGLHVPKVDNAIHPKWRNASSFVITNVLVDAKEPWAQRKEKEAFNTNVIGKAMREAGPYGASYVNEGDLYEPDWQEAYWGDNYPRLLEVRRKWDPEGVFFAHATPGTERWSVVDYGRKLCRKM</sequence>
<evidence type="ECO:0000256" key="6">
    <source>
        <dbReference type="SAM" id="SignalP"/>
    </source>
</evidence>
<keyword evidence="6" id="KW-0732">Signal</keyword>
<dbReference type="Gene3D" id="3.30.465.10">
    <property type="match status" value="2"/>
</dbReference>
<evidence type="ECO:0000313" key="9">
    <source>
        <dbReference type="Proteomes" id="UP001140510"/>
    </source>
</evidence>
<dbReference type="AlphaFoldDB" id="A0A9W8ZL63"/>
<dbReference type="PROSITE" id="PS51387">
    <property type="entry name" value="FAD_PCMH"/>
    <property type="match status" value="1"/>
</dbReference>
<accession>A0A9W8ZL63</accession>
<reference evidence="8" key="1">
    <citation type="submission" date="2022-10" db="EMBL/GenBank/DDBJ databases">
        <title>Tapping the CABI collections for fungal endophytes: first genome assemblies for Collariella, Neodidymelliopsis, Ascochyta clinopodiicola, Didymella pomorum, Didymosphaeria variabile, Neocosmospora piperis and Neocucurbitaria cava.</title>
        <authorList>
            <person name="Hill R."/>
        </authorList>
    </citation>
    <scope>NUCLEOTIDE SEQUENCE</scope>
    <source>
        <strain evidence="8">IMI 355091</strain>
    </source>
</reference>
<dbReference type="Proteomes" id="UP001140510">
    <property type="component" value="Unassembled WGS sequence"/>
</dbReference>
<name>A0A9W8ZL63_9PLEO</name>